<feature type="compositionally biased region" description="Gly residues" evidence="1">
    <location>
        <begin position="100"/>
        <end position="121"/>
    </location>
</feature>
<evidence type="ECO:0000256" key="1">
    <source>
        <dbReference type="SAM" id="MobiDB-lite"/>
    </source>
</evidence>
<feature type="compositionally biased region" description="Basic and acidic residues" evidence="1">
    <location>
        <begin position="31"/>
        <end position="63"/>
    </location>
</feature>
<feature type="region of interest" description="Disordered" evidence="1">
    <location>
        <begin position="20"/>
        <end position="255"/>
    </location>
</feature>
<feature type="compositionally biased region" description="Low complexity" evidence="1">
    <location>
        <begin position="70"/>
        <end position="92"/>
    </location>
</feature>
<proteinExistence type="predicted"/>
<sequence length="291" mass="29847">MREEEVLSKYQRYLRKKERALAAVAATGSKSRGEGGRGKEAGREGGLEVEEDGHGLAKGERTEAGGAGGTSATSLSKASGPSSFPPSSSLFTFPPPVPGRGAGSQGEEGPPGEGGGNGIGAGQTRQPNRRAEKTGGTAAGTGGGQEGSTARHAGLSREREDVGTKPGREGGLGEPRDPPMDLDKEKRALDTRGAEMEGATGQDLRRSSMALPMGHRGPRDGRHSLSEPPGILKVPPPMLMPLSPMDRGKEGGDAGLAPEEAFARFGDLDSVLSPTAQGELISALGMDSSSW</sequence>
<gene>
    <name evidence="2" type="ORF">Naga_100430g4</name>
</gene>
<protein>
    <submittedName>
        <fullName evidence="2">Uncharacterized protein</fullName>
    </submittedName>
</protein>
<dbReference type="OrthoDB" id="10633230at2759"/>
<name>W7TAL1_9STRA</name>
<organism evidence="2 3">
    <name type="scientific">Nannochloropsis gaditana</name>
    <dbReference type="NCBI Taxonomy" id="72520"/>
    <lineage>
        <taxon>Eukaryota</taxon>
        <taxon>Sar</taxon>
        <taxon>Stramenopiles</taxon>
        <taxon>Ochrophyta</taxon>
        <taxon>Eustigmatophyceae</taxon>
        <taxon>Eustigmatales</taxon>
        <taxon>Monodopsidaceae</taxon>
        <taxon>Nannochloropsis</taxon>
    </lineage>
</organism>
<dbReference type="AlphaFoldDB" id="W7TAL1"/>
<feature type="compositionally biased region" description="Basic and acidic residues" evidence="1">
    <location>
        <begin position="155"/>
        <end position="168"/>
    </location>
</feature>
<dbReference type="EMBL" id="AZIL01001684">
    <property type="protein sequence ID" value="EWM23397.1"/>
    <property type="molecule type" value="Genomic_DNA"/>
</dbReference>
<keyword evidence="3" id="KW-1185">Reference proteome</keyword>
<feature type="compositionally biased region" description="Basic and acidic residues" evidence="1">
    <location>
        <begin position="174"/>
        <end position="195"/>
    </location>
</feature>
<dbReference type="Proteomes" id="UP000019335">
    <property type="component" value="Chromosome 17"/>
</dbReference>
<comment type="caution">
    <text evidence="2">The sequence shown here is derived from an EMBL/GenBank/DDBJ whole genome shotgun (WGS) entry which is preliminary data.</text>
</comment>
<reference evidence="2 3" key="1">
    <citation type="journal article" date="2014" name="Mol. Plant">
        <title>Chromosome Scale Genome Assembly and Transcriptome Profiling of Nannochloropsis gaditana in Nitrogen Depletion.</title>
        <authorList>
            <person name="Corteggiani Carpinelli E."/>
            <person name="Telatin A."/>
            <person name="Vitulo N."/>
            <person name="Forcato C."/>
            <person name="D'Angelo M."/>
            <person name="Schiavon R."/>
            <person name="Vezzi A."/>
            <person name="Giacometti G.M."/>
            <person name="Morosinotto T."/>
            <person name="Valle G."/>
        </authorList>
    </citation>
    <scope>NUCLEOTIDE SEQUENCE [LARGE SCALE GENOMIC DNA]</scope>
    <source>
        <strain evidence="2 3">B-31</strain>
    </source>
</reference>
<feature type="compositionally biased region" description="Gly residues" evidence="1">
    <location>
        <begin position="137"/>
        <end position="146"/>
    </location>
</feature>
<evidence type="ECO:0000313" key="2">
    <source>
        <dbReference type="EMBL" id="EWM23397.1"/>
    </source>
</evidence>
<accession>W7TAL1</accession>
<evidence type="ECO:0000313" key="3">
    <source>
        <dbReference type="Proteomes" id="UP000019335"/>
    </source>
</evidence>